<keyword evidence="3" id="KW-0238">DNA-binding</keyword>
<evidence type="ECO:0000313" key="6">
    <source>
        <dbReference type="EMBL" id="SVB55199.1"/>
    </source>
</evidence>
<evidence type="ECO:0000256" key="1">
    <source>
        <dbReference type="ARBA" id="ARBA00023015"/>
    </source>
</evidence>
<evidence type="ECO:0000259" key="5">
    <source>
        <dbReference type="Pfam" id="PF04542"/>
    </source>
</evidence>
<dbReference type="GO" id="GO:0016987">
    <property type="term" value="F:sigma factor activity"/>
    <property type="evidence" value="ECO:0007669"/>
    <property type="project" value="UniProtKB-KW"/>
</dbReference>
<dbReference type="SUPFAM" id="SSF88946">
    <property type="entry name" value="Sigma2 domain of RNA polymerase sigma factors"/>
    <property type="match status" value="1"/>
</dbReference>
<dbReference type="EMBL" id="UINC01046773">
    <property type="protein sequence ID" value="SVB55199.1"/>
    <property type="molecule type" value="Genomic_DNA"/>
</dbReference>
<name>A0A382EXP5_9ZZZZ</name>
<evidence type="ECO:0000256" key="4">
    <source>
        <dbReference type="ARBA" id="ARBA00023163"/>
    </source>
</evidence>
<accession>A0A382EXP5</accession>
<evidence type="ECO:0000256" key="3">
    <source>
        <dbReference type="ARBA" id="ARBA00023125"/>
    </source>
</evidence>
<dbReference type="Gene3D" id="1.10.1740.10">
    <property type="match status" value="1"/>
</dbReference>
<gene>
    <name evidence="6" type="ORF">METZ01_LOCUS208053</name>
</gene>
<keyword evidence="2" id="KW-0731">Sigma factor</keyword>
<feature type="non-terminal residue" evidence="6">
    <location>
        <position position="59"/>
    </location>
</feature>
<dbReference type="GO" id="GO:0006352">
    <property type="term" value="P:DNA-templated transcription initiation"/>
    <property type="evidence" value="ECO:0007669"/>
    <property type="project" value="InterPro"/>
</dbReference>
<dbReference type="PANTHER" id="PTHR43133:SF8">
    <property type="entry name" value="RNA POLYMERASE SIGMA FACTOR HI_1459-RELATED"/>
    <property type="match status" value="1"/>
</dbReference>
<dbReference type="InterPro" id="IPR013325">
    <property type="entry name" value="RNA_pol_sigma_r2"/>
</dbReference>
<dbReference type="AlphaFoldDB" id="A0A382EXP5"/>
<organism evidence="6">
    <name type="scientific">marine metagenome</name>
    <dbReference type="NCBI Taxonomy" id="408172"/>
    <lineage>
        <taxon>unclassified sequences</taxon>
        <taxon>metagenomes</taxon>
        <taxon>ecological metagenomes</taxon>
    </lineage>
</organism>
<keyword evidence="4" id="KW-0804">Transcription</keyword>
<dbReference type="InterPro" id="IPR007627">
    <property type="entry name" value="RNA_pol_sigma70_r2"/>
</dbReference>
<dbReference type="Pfam" id="PF04542">
    <property type="entry name" value="Sigma70_r2"/>
    <property type="match status" value="1"/>
</dbReference>
<proteinExistence type="predicted"/>
<reference evidence="6" key="1">
    <citation type="submission" date="2018-05" db="EMBL/GenBank/DDBJ databases">
        <authorList>
            <person name="Lanie J.A."/>
            <person name="Ng W.-L."/>
            <person name="Kazmierczak K.M."/>
            <person name="Andrzejewski T.M."/>
            <person name="Davidsen T.M."/>
            <person name="Wayne K.J."/>
            <person name="Tettelin H."/>
            <person name="Glass J.I."/>
            <person name="Rusch D."/>
            <person name="Podicherti R."/>
            <person name="Tsui H.-C.T."/>
            <person name="Winkler M.E."/>
        </authorList>
    </citation>
    <scope>NUCLEOTIDE SEQUENCE</scope>
</reference>
<feature type="domain" description="RNA polymerase sigma-70 region 2" evidence="5">
    <location>
        <begin position="25"/>
        <end position="59"/>
    </location>
</feature>
<protein>
    <recommendedName>
        <fullName evidence="5">RNA polymerase sigma-70 region 2 domain-containing protein</fullName>
    </recommendedName>
</protein>
<dbReference type="InterPro" id="IPR039425">
    <property type="entry name" value="RNA_pol_sigma-70-like"/>
</dbReference>
<evidence type="ECO:0000256" key="2">
    <source>
        <dbReference type="ARBA" id="ARBA00023082"/>
    </source>
</evidence>
<dbReference type="GO" id="GO:0003677">
    <property type="term" value="F:DNA binding"/>
    <property type="evidence" value="ECO:0007669"/>
    <property type="project" value="UniProtKB-KW"/>
</dbReference>
<keyword evidence="1" id="KW-0805">Transcription regulation</keyword>
<dbReference type="PANTHER" id="PTHR43133">
    <property type="entry name" value="RNA POLYMERASE ECF-TYPE SIGMA FACTO"/>
    <property type="match status" value="1"/>
</dbReference>
<sequence length="59" mass="6911">MEQQADIGLIAACQQGDHRAFRSVYEIYRDRVFALCRHMSGNREDTEDLTQESFVQAFR</sequence>